<evidence type="ECO:0000313" key="4">
    <source>
        <dbReference type="Proteomes" id="UP000830326"/>
    </source>
</evidence>
<feature type="transmembrane region" description="Helical" evidence="2">
    <location>
        <begin position="255"/>
        <end position="276"/>
    </location>
</feature>
<sequence length="419" mass="47923">MSQSTKTLGLITAPGYPNSLVKSLKNELPDLLKYYVDEKYEWNLEHIEDPLTGGTGNSSEVIGATLDKKSKEEWDFAIGLTDLPLFKGKKPIVAEAFEEENVALISLPGLGSTAMYKRIRESILQLVNEMYYGVSDEDREQAEQRIQAKDDDAHEELKNKKSTRLVGKRGFEMLSPIQRETPEENESKIDVRFTIKSRMSGALRILTGMVRANRPWSMFPAFMKVIIIAFTTGSYALVFPTLWKLSNSYSTWRMFMLSIICILAMVIWIILAHQLWEKRNDGGNDYIRKLYNAATFFTLLFTVTMYYFILFFLFSVAVIVLIPMGMLESQLSGSIGYINYFYIAWTATSVSTIIGALGSALENEEVVLASTYGYRQRQRYEKIKKSEEEKKEAKEEKQEAAEEKLEAEQEKQKAEEKQT</sequence>
<feature type="region of interest" description="Disordered" evidence="1">
    <location>
        <begin position="385"/>
        <end position="419"/>
    </location>
</feature>
<evidence type="ECO:0000256" key="2">
    <source>
        <dbReference type="SAM" id="Phobius"/>
    </source>
</evidence>
<keyword evidence="2" id="KW-0472">Membrane</keyword>
<reference evidence="3" key="1">
    <citation type="submission" date="2022-04" db="EMBL/GenBank/DDBJ databases">
        <title>Halobacillus sp. isolated from saltern.</title>
        <authorList>
            <person name="Won M."/>
            <person name="Lee C.-M."/>
            <person name="Woen H.-Y."/>
            <person name="Kwon S.-W."/>
        </authorList>
    </citation>
    <scope>NUCLEOTIDE SEQUENCE</scope>
    <source>
        <strain evidence="3">SSHM10-5</strain>
    </source>
</reference>
<dbReference type="EMBL" id="CP095075">
    <property type="protein sequence ID" value="UOR13850.1"/>
    <property type="molecule type" value="Genomic_DNA"/>
</dbReference>
<protein>
    <recommendedName>
        <fullName evidence="5">5,10-methylene-tetrahydrofolate dehydrogenase</fullName>
    </recommendedName>
</protein>
<accession>A0ABY4HK14</accession>
<dbReference type="SUPFAM" id="SSF103473">
    <property type="entry name" value="MFS general substrate transporter"/>
    <property type="match status" value="1"/>
</dbReference>
<feature type="transmembrane region" description="Helical" evidence="2">
    <location>
        <begin position="296"/>
        <end position="322"/>
    </location>
</feature>
<gene>
    <name evidence="3" type="ORF">MUO15_10630</name>
</gene>
<evidence type="ECO:0008006" key="5">
    <source>
        <dbReference type="Google" id="ProtNLM"/>
    </source>
</evidence>
<dbReference type="InterPro" id="IPR036259">
    <property type="entry name" value="MFS_trans_sf"/>
</dbReference>
<proteinExistence type="predicted"/>
<organism evidence="3 4">
    <name type="scientific">Halobacillus amylolyticus</name>
    <dbReference type="NCBI Taxonomy" id="2932259"/>
    <lineage>
        <taxon>Bacteria</taxon>
        <taxon>Bacillati</taxon>
        <taxon>Bacillota</taxon>
        <taxon>Bacilli</taxon>
        <taxon>Bacillales</taxon>
        <taxon>Bacillaceae</taxon>
        <taxon>Halobacillus</taxon>
    </lineage>
</organism>
<name>A0ABY4HK14_9BACI</name>
<keyword evidence="4" id="KW-1185">Reference proteome</keyword>
<keyword evidence="2" id="KW-0812">Transmembrane</keyword>
<evidence type="ECO:0000256" key="1">
    <source>
        <dbReference type="SAM" id="MobiDB-lite"/>
    </source>
</evidence>
<dbReference type="RefSeq" id="WP_245035746.1">
    <property type="nucleotide sequence ID" value="NZ_CP095075.1"/>
</dbReference>
<feature type="transmembrane region" description="Helical" evidence="2">
    <location>
        <begin position="221"/>
        <end position="243"/>
    </location>
</feature>
<evidence type="ECO:0000313" key="3">
    <source>
        <dbReference type="EMBL" id="UOR13850.1"/>
    </source>
</evidence>
<feature type="transmembrane region" description="Helical" evidence="2">
    <location>
        <begin position="342"/>
        <end position="361"/>
    </location>
</feature>
<keyword evidence="2" id="KW-1133">Transmembrane helix</keyword>
<dbReference type="Proteomes" id="UP000830326">
    <property type="component" value="Chromosome"/>
</dbReference>